<dbReference type="InterPro" id="IPR036165">
    <property type="entry name" value="YefM-like_sf"/>
</dbReference>
<sequence length="97" mass="11055">MATHVILAEKTVSISEARKSLNDYFLDEPVAVLSNNKTAGYMLSPELYERMVQLIETAMPEVKSTFRPNADRMETITRLCEEKLLNAKPEDLDDFSE</sequence>
<evidence type="ECO:0000313" key="3">
    <source>
        <dbReference type="Proteomes" id="UP000565262"/>
    </source>
</evidence>
<dbReference type="Proteomes" id="UP000565262">
    <property type="component" value="Unassembled WGS sequence"/>
</dbReference>
<dbReference type="NCBIfam" id="NF007300">
    <property type="entry name" value="PRK09778.1"/>
    <property type="match status" value="1"/>
</dbReference>
<keyword evidence="3" id="KW-1185">Reference proteome</keyword>
<comment type="caution">
    <text evidence="2">The sequence shown here is derived from an EMBL/GenBank/DDBJ whole genome shotgun (WGS) entry which is preliminary data.</text>
</comment>
<proteinExistence type="inferred from homology"/>
<dbReference type="RefSeq" id="WP_028302502.1">
    <property type="nucleotide sequence ID" value="NZ_JACJFM010000007.1"/>
</dbReference>
<dbReference type="EMBL" id="JACJFM010000007">
    <property type="protein sequence ID" value="MBB1486403.1"/>
    <property type="molecule type" value="Genomic_DNA"/>
</dbReference>
<gene>
    <name evidence="2" type="primary">yafN</name>
    <name evidence="2" type="ORF">H4O21_07255</name>
</gene>
<organism evidence="2 3">
    <name type="scientific">Oceanospirillum sediminis</name>
    <dbReference type="NCBI Taxonomy" id="2760088"/>
    <lineage>
        <taxon>Bacteria</taxon>
        <taxon>Pseudomonadati</taxon>
        <taxon>Pseudomonadota</taxon>
        <taxon>Gammaproteobacteria</taxon>
        <taxon>Oceanospirillales</taxon>
        <taxon>Oceanospirillaceae</taxon>
        <taxon>Oceanospirillum</taxon>
    </lineage>
</organism>
<evidence type="ECO:0000313" key="2">
    <source>
        <dbReference type="EMBL" id="MBB1486403.1"/>
    </source>
</evidence>
<comment type="similarity">
    <text evidence="1">Belongs to the phD/YefM antitoxin family.</text>
</comment>
<accession>A0A839ILW9</accession>
<name>A0A839ILW9_9GAMM</name>
<evidence type="ECO:0000256" key="1">
    <source>
        <dbReference type="ARBA" id="ARBA00009981"/>
    </source>
</evidence>
<protein>
    <submittedName>
        <fullName evidence="2">Type I toxin-antitoxin system antitoxin YafN</fullName>
    </submittedName>
</protein>
<dbReference type="SUPFAM" id="SSF143120">
    <property type="entry name" value="YefM-like"/>
    <property type="match status" value="1"/>
</dbReference>
<reference evidence="2 3" key="1">
    <citation type="submission" date="2020-08" db="EMBL/GenBank/DDBJ databases">
        <title>Oceanospirillum sp. nov. isolated from marine sediment.</title>
        <authorList>
            <person name="Ji X."/>
        </authorList>
    </citation>
    <scope>NUCLEOTIDE SEQUENCE [LARGE SCALE GENOMIC DNA]</scope>
    <source>
        <strain evidence="2 3">D5</strain>
    </source>
</reference>
<dbReference type="AlphaFoldDB" id="A0A839ILW9"/>